<organism evidence="4 5">
    <name type="scientific">Amphibalanus amphitrite</name>
    <name type="common">Striped barnacle</name>
    <name type="synonym">Balanus amphitrite</name>
    <dbReference type="NCBI Taxonomy" id="1232801"/>
    <lineage>
        <taxon>Eukaryota</taxon>
        <taxon>Metazoa</taxon>
        <taxon>Ecdysozoa</taxon>
        <taxon>Arthropoda</taxon>
        <taxon>Crustacea</taxon>
        <taxon>Multicrustacea</taxon>
        <taxon>Cirripedia</taxon>
        <taxon>Thoracica</taxon>
        <taxon>Thoracicalcarea</taxon>
        <taxon>Balanomorpha</taxon>
        <taxon>Balanoidea</taxon>
        <taxon>Balanidae</taxon>
        <taxon>Amphibalaninae</taxon>
        <taxon>Amphibalanus</taxon>
    </lineage>
</organism>
<evidence type="ECO:0000313" key="5">
    <source>
        <dbReference type="Proteomes" id="UP000440578"/>
    </source>
</evidence>
<keyword evidence="5" id="KW-1185">Reference proteome</keyword>
<proteinExistence type="predicted"/>
<evidence type="ECO:0000313" key="4">
    <source>
        <dbReference type="EMBL" id="KAF0289403.1"/>
    </source>
</evidence>
<feature type="region of interest" description="Disordered" evidence="1">
    <location>
        <begin position="533"/>
        <end position="584"/>
    </location>
</feature>
<keyword evidence="2" id="KW-0812">Transmembrane</keyword>
<feature type="compositionally biased region" description="Low complexity" evidence="1">
    <location>
        <begin position="601"/>
        <end position="612"/>
    </location>
</feature>
<feature type="transmembrane region" description="Helical" evidence="2">
    <location>
        <begin position="458"/>
        <end position="481"/>
    </location>
</feature>
<accession>A0A6A4V6T1</accession>
<feature type="compositionally biased region" description="Pro residues" evidence="1">
    <location>
        <begin position="613"/>
        <end position="627"/>
    </location>
</feature>
<dbReference type="AlphaFoldDB" id="A0A6A4V6T1"/>
<dbReference type="Proteomes" id="UP000440578">
    <property type="component" value="Unassembled WGS sequence"/>
</dbReference>
<comment type="caution">
    <text evidence="4">The sequence shown here is derived from an EMBL/GenBank/DDBJ whole genome shotgun (WGS) entry which is preliminary data.</text>
</comment>
<feature type="region of interest" description="Disordered" evidence="1">
    <location>
        <begin position="601"/>
        <end position="634"/>
    </location>
</feature>
<keyword evidence="2" id="KW-0472">Membrane</keyword>
<name>A0A6A4V6T1_AMPAM</name>
<feature type="signal peptide" evidence="3">
    <location>
        <begin position="1"/>
        <end position="23"/>
    </location>
</feature>
<dbReference type="EMBL" id="VIIS01002032">
    <property type="protein sequence ID" value="KAF0289403.1"/>
    <property type="molecule type" value="Genomic_DNA"/>
</dbReference>
<evidence type="ECO:0000256" key="1">
    <source>
        <dbReference type="SAM" id="MobiDB-lite"/>
    </source>
</evidence>
<keyword evidence="2" id="KW-1133">Transmembrane helix</keyword>
<dbReference type="OrthoDB" id="6399536at2759"/>
<feature type="chain" id="PRO_5025491294" evidence="3">
    <location>
        <begin position="24"/>
        <end position="695"/>
    </location>
</feature>
<evidence type="ECO:0000256" key="3">
    <source>
        <dbReference type="SAM" id="SignalP"/>
    </source>
</evidence>
<reference evidence="4 5" key="1">
    <citation type="submission" date="2019-07" db="EMBL/GenBank/DDBJ databases">
        <title>Draft genome assembly of a fouling barnacle, Amphibalanus amphitrite (Darwin, 1854): The first reference genome for Thecostraca.</title>
        <authorList>
            <person name="Kim W."/>
        </authorList>
    </citation>
    <scope>NUCLEOTIDE SEQUENCE [LARGE SCALE GENOMIC DNA]</scope>
    <source>
        <strain evidence="4">SNU_AA5</strain>
        <tissue evidence="4">Soma without cirri and trophi</tissue>
    </source>
</reference>
<evidence type="ECO:0000256" key="2">
    <source>
        <dbReference type="SAM" id="Phobius"/>
    </source>
</evidence>
<keyword evidence="3" id="KW-0732">Signal</keyword>
<protein>
    <submittedName>
        <fullName evidence="4">Uncharacterized protein</fullName>
    </submittedName>
</protein>
<gene>
    <name evidence="4" type="ORF">FJT64_012334</name>
</gene>
<feature type="compositionally biased region" description="Basic and acidic residues" evidence="1">
    <location>
        <begin position="533"/>
        <end position="546"/>
    </location>
</feature>
<sequence>MGPNGRGLPLVLVALLVSSAVSSDGSRPSGSAGDWMPRLMELSEDEMVEETQLEEVGQAAVDPCVSIEDCVVNCTLPDLQVVSLQSTDYQCPTPGLWTITLNASSEDAVLRLHVEQASRLAVNESLTVLEPDGSTLAVLTESQPTAWVAAPSSSLVLEYQQEDPASQIQISLVAYNQTQENKEITDKMSGTMEAPEQANWTGGADYAVNTEHLWHLNLLETASSINFTVQNLDLDAGAGDLLIIGAGDGPYASEPVAHLLTGSFSTRHYHVPGSEAFVYLLSRSHAAPRTPFKVSYTAEKVIGTTTMAPTTTDRNHPPTPSNQDFQLDCYITGTEPGRFVDPNDTATAHLRETLALWANVYKGDHNVPAWRDVRSEDVQFSAWMMCDYTSGWVVTDPNCVRVTWFIELLTNDGQWAFLEPQLYGIVFENGAGINKDLGLPGEWRKGFSLTLTEVNKTLWWAITIALVPLALLVFMVVMWMSSRPAHARTDMDDEGSIPEMEDIDDHKYGIDQEIRPFEEDRVKQAFAGEDTLKEFDPEVHGTDRHRYLPKRPLKSALKAPKPAPPPSYTNPAFEGDDEAGGGDSSLKQALIASTAAPVAAPTPAPAAAAPAPARAPVPTPTPAPAPAPVAATPVLPSEPASAELTEQLRLLNELNRTLKEDQPQASGIELPRVDRLVKPLGAAATPKKFVMNEDG</sequence>